<evidence type="ECO:0000313" key="12">
    <source>
        <dbReference type="Proteomes" id="UP000189705"/>
    </source>
</evidence>
<evidence type="ECO:0000256" key="9">
    <source>
        <dbReference type="RuleBase" id="RU000688"/>
    </source>
</evidence>
<feature type="transmembrane region" description="Helical" evidence="10">
    <location>
        <begin position="102"/>
        <end position="120"/>
    </location>
</feature>
<keyword evidence="10" id="KW-0552">Olfaction</keyword>
<evidence type="ECO:0000256" key="5">
    <source>
        <dbReference type="ARBA" id="ARBA00023040"/>
    </source>
</evidence>
<comment type="subcellular location">
    <subcellularLocation>
        <location evidence="10">Cell membrane</location>
        <topology evidence="10">Multi-pass membrane protein</topology>
    </subcellularLocation>
    <subcellularLocation>
        <location evidence="2">Membrane</location>
        <topology evidence="2">Multi-pass membrane protein</topology>
    </subcellularLocation>
</comment>
<dbReference type="Gene3D" id="1.20.1070.10">
    <property type="entry name" value="Rhodopsin 7-helix transmembrane proteins"/>
    <property type="match status" value="1"/>
</dbReference>
<evidence type="ECO:0000313" key="13">
    <source>
        <dbReference type="RefSeq" id="XP_014379462.1"/>
    </source>
</evidence>
<proteinExistence type="inferred from homology"/>
<keyword evidence="4 10" id="KW-1133">Transmembrane helix</keyword>
<evidence type="ECO:0000256" key="7">
    <source>
        <dbReference type="ARBA" id="ARBA00023170"/>
    </source>
</evidence>
<dbReference type="SUPFAM" id="SSF81321">
    <property type="entry name" value="Family A G protein-coupled receptor-like"/>
    <property type="match status" value="1"/>
</dbReference>
<organism evidence="12 13">
    <name type="scientific">Alligator sinensis</name>
    <name type="common">Chinese alligator</name>
    <dbReference type="NCBI Taxonomy" id="38654"/>
    <lineage>
        <taxon>Eukaryota</taxon>
        <taxon>Metazoa</taxon>
        <taxon>Chordata</taxon>
        <taxon>Craniata</taxon>
        <taxon>Vertebrata</taxon>
        <taxon>Euteleostomi</taxon>
        <taxon>Archelosauria</taxon>
        <taxon>Archosauria</taxon>
        <taxon>Crocodylia</taxon>
        <taxon>Alligatoridae</taxon>
        <taxon>Alligatorinae</taxon>
        <taxon>Alligator</taxon>
    </lineage>
</organism>
<keyword evidence="10" id="KW-1003">Cell membrane</keyword>
<dbReference type="Pfam" id="PF13853">
    <property type="entry name" value="7tm_4"/>
    <property type="match status" value="1"/>
</dbReference>
<dbReference type="RefSeq" id="XP_014379462.1">
    <property type="nucleotide sequence ID" value="XM_014523976.1"/>
</dbReference>
<evidence type="ECO:0000256" key="3">
    <source>
        <dbReference type="ARBA" id="ARBA00022692"/>
    </source>
</evidence>
<dbReference type="eggNOG" id="ENOG502QVH7">
    <property type="taxonomic scope" value="Eukaryota"/>
</dbReference>
<feature type="transmembrane region" description="Helical" evidence="10">
    <location>
        <begin position="242"/>
        <end position="262"/>
    </location>
</feature>
<dbReference type="GeneID" id="106722689"/>
<dbReference type="InterPro" id="IPR017452">
    <property type="entry name" value="GPCR_Rhodpsn_7TM"/>
</dbReference>
<feature type="transmembrane region" description="Helical" evidence="10">
    <location>
        <begin position="27"/>
        <end position="48"/>
    </location>
</feature>
<comment type="function">
    <text evidence="1">Odorant receptor.</text>
</comment>
<gene>
    <name evidence="13" type="primary">LOC106722689</name>
</gene>
<feature type="transmembrane region" description="Helical" evidence="10">
    <location>
        <begin position="197"/>
        <end position="221"/>
    </location>
</feature>
<keyword evidence="6 10" id="KW-0472">Membrane</keyword>
<dbReference type="InParanoid" id="A0A1U8DE05"/>
<dbReference type="PRINTS" id="PR00245">
    <property type="entry name" value="OLFACTORYR"/>
</dbReference>
<dbReference type="PANTHER" id="PTHR48018">
    <property type="entry name" value="OLFACTORY RECEPTOR"/>
    <property type="match status" value="1"/>
</dbReference>
<evidence type="ECO:0000256" key="4">
    <source>
        <dbReference type="ARBA" id="ARBA00022989"/>
    </source>
</evidence>
<reference evidence="13" key="1">
    <citation type="submission" date="2025-08" db="UniProtKB">
        <authorList>
            <consortium name="RefSeq"/>
        </authorList>
    </citation>
    <scope>IDENTIFICATION</scope>
</reference>
<dbReference type="GO" id="GO:0005886">
    <property type="term" value="C:plasma membrane"/>
    <property type="evidence" value="ECO:0007669"/>
    <property type="project" value="UniProtKB-SubCell"/>
</dbReference>
<keyword evidence="12" id="KW-1185">Reference proteome</keyword>
<keyword evidence="10" id="KW-0716">Sensory transduction</keyword>
<feature type="domain" description="G-protein coupled receptors family 1 profile" evidence="11">
    <location>
        <begin position="41"/>
        <end position="290"/>
    </location>
</feature>
<feature type="transmembrane region" description="Helical" evidence="10">
    <location>
        <begin position="140"/>
        <end position="158"/>
    </location>
</feature>
<dbReference type="FunFam" id="1.20.1070.10:FF:000003">
    <property type="entry name" value="Olfactory receptor"/>
    <property type="match status" value="1"/>
</dbReference>
<accession>A0A1U8DE05</accession>
<keyword evidence="3 9" id="KW-0812">Transmembrane</keyword>
<evidence type="ECO:0000256" key="6">
    <source>
        <dbReference type="ARBA" id="ARBA00023136"/>
    </source>
</evidence>
<protein>
    <recommendedName>
        <fullName evidence="10">Olfactory receptor</fullName>
    </recommendedName>
</protein>
<dbReference type="AlphaFoldDB" id="A0A1U8DE05"/>
<comment type="similarity">
    <text evidence="9">Belongs to the G-protein coupled receptor 1 family.</text>
</comment>
<dbReference type="GO" id="GO:0004930">
    <property type="term" value="F:G protein-coupled receptor activity"/>
    <property type="evidence" value="ECO:0007669"/>
    <property type="project" value="UniProtKB-KW"/>
</dbReference>
<feature type="transmembrane region" description="Helical" evidence="10">
    <location>
        <begin position="274"/>
        <end position="292"/>
    </location>
</feature>
<dbReference type="PRINTS" id="PR00237">
    <property type="entry name" value="GPCRRHODOPSN"/>
</dbReference>
<evidence type="ECO:0000256" key="10">
    <source>
        <dbReference type="RuleBase" id="RU363047"/>
    </source>
</evidence>
<keyword evidence="8 9" id="KW-0807">Transducer</keyword>
<dbReference type="Proteomes" id="UP000189705">
    <property type="component" value="Unplaced"/>
</dbReference>
<evidence type="ECO:0000256" key="2">
    <source>
        <dbReference type="ARBA" id="ARBA00004141"/>
    </source>
</evidence>
<dbReference type="GO" id="GO:0004984">
    <property type="term" value="F:olfactory receptor activity"/>
    <property type="evidence" value="ECO:0007669"/>
    <property type="project" value="InterPro"/>
</dbReference>
<dbReference type="KEGG" id="asn:106722689"/>
<keyword evidence="7 9" id="KW-0675">Receptor</keyword>
<evidence type="ECO:0000256" key="1">
    <source>
        <dbReference type="ARBA" id="ARBA00002936"/>
    </source>
</evidence>
<keyword evidence="5 9" id="KW-0297">G-protein coupled receptor</keyword>
<evidence type="ECO:0000256" key="8">
    <source>
        <dbReference type="ARBA" id="ARBA00023224"/>
    </source>
</evidence>
<dbReference type="PROSITE" id="PS50262">
    <property type="entry name" value="G_PROTEIN_RECEP_F1_2"/>
    <property type="match status" value="1"/>
</dbReference>
<name>A0A1U8DE05_ALLSI</name>
<dbReference type="InterPro" id="IPR000276">
    <property type="entry name" value="GPCR_Rhodpsn"/>
</dbReference>
<dbReference type="InterPro" id="IPR000725">
    <property type="entry name" value="Olfact_rcpt"/>
</dbReference>
<dbReference type="PROSITE" id="PS00237">
    <property type="entry name" value="G_PROTEIN_RECEP_F1_1"/>
    <property type="match status" value="1"/>
</dbReference>
<feature type="transmembrane region" description="Helical" evidence="10">
    <location>
        <begin position="60"/>
        <end position="82"/>
    </location>
</feature>
<evidence type="ECO:0000259" key="11">
    <source>
        <dbReference type="PROSITE" id="PS50262"/>
    </source>
</evidence>
<dbReference type="CDD" id="cd15230">
    <property type="entry name" value="7tmA_OR5-like"/>
    <property type="match status" value="1"/>
</dbReference>
<sequence>MSGANDTTLKKFILLGLTDCLELQAHLFAMFLVIYIITLVWNLGMIMLIKISPQLHTPMYFFLSNLSFVDTCSTSVITPKMLATFYSDGKSITFFGCMVQQLLYSVFVSVEAFLLAVMAYDRYVAVCNPLLYSTVMSHMVCLRLVVGSYTVAFTSAIVQVSCTFSLSFCGSNRIPHFFCDIHPLLKISCTDTHINEIVLFVFTCIVGLPTSLEIFISYAYILCTILKIPSAKGRNKAFSTCASHLMAVTVFYGSTLFIYLRITPSYSLDQNKVASVFYTVMIPMLNPLIYSLRNKDVKDAIRKAIRRSSYL</sequence>